<evidence type="ECO:0000256" key="1">
    <source>
        <dbReference type="RuleBase" id="RU000356"/>
    </source>
</evidence>
<dbReference type="CDD" id="cd01040">
    <property type="entry name" value="Mb-like"/>
    <property type="match status" value="1"/>
</dbReference>
<name>A0ABN7BGZ2_9HEMI</name>
<comment type="similarity">
    <text evidence="1">Belongs to the globin family.</text>
</comment>
<evidence type="ECO:0000259" key="2">
    <source>
        <dbReference type="Pfam" id="PF00042"/>
    </source>
</evidence>
<sequence>MYDYKTMLTNNNAFVPHMRAVVTSLNNIIMRLGDEKSIPKIMDYIASAHFARAVGTKELEEIGVSIKTTLKSLNRENFTPSAEEAFDKFWKNFLQEYSERLEKLKKDQKK</sequence>
<keyword evidence="1" id="KW-0408">Iron</keyword>
<keyword evidence="1" id="KW-0561">Oxygen transport</keyword>
<gene>
    <name evidence="3" type="ORF">NTJ_15886</name>
</gene>
<protein>
    <recommendedName>
        <fullName evidence="2">Globin domain-containing protein</fullName>
    </recommendedName>
</protein>
<keyword evidence="1" id="KW-0479">Metal-binding</keyword>
<keyword evidence="4" id="KW-1185">Reference proteome</keyword>
<feature type="domain" description="Globin" evidence="2">
    <location>
        <begin position="9"/>
        <end position="95"/>
    </location>
</feature>
<dbReference type="InterPro" id="IPR000971">
    <property type="entry name" value="Globin"/>
</dbReference>
<dbReference type="SUPFAM" id="SSF46458">
    <property type="entry name" value="Globin-like"/>
    <property type="match status" value="1"/>
</dbReference>
<evidence type="ECO:0000313" key="4">
    <source>
        <dbReference type="Proteomes" id="UP001307889"/>
    </source>
</evidence>
<keyword evidence="1" id="KW-0349">Heme</keyword>
<dbReference type="InterPro" id="IPR009050">
    <property type="entry name" value="Globin-like_sf"/>
</dbReference>
<proteinExistence type="inferred from homology"/>
<keyword evidence="1" id="KW-0813">Transport</keyword>
<dbReference type="Pfam" id="PF00042">
    <property type="entry name" value="Globin"/>
    <property type="match status" value="1"/>
</dbReference>
<dbReference type="EMBL" id="AP028923">
    <property type="protein sequence ID" value="BET03068.1"/>
    <property type="molecule type" value="Genomic_DNA"/>
</dbReference>
<dbReference type="InterPro" id="IPR012292">
    <property type="entry name" value="Globin/Proto"/>
</dbReference>
<dbReference type="Gene3D" id="1.10.490.10">
    <property type="entry name" value="Globins"/>
    <property type="match status" value="1"/>
</dbReference>
<accession>A0ABN7BGZ2</accession>
<dbReference type="InterPro" id="IPR044399">
    <property type="entry name" value="Mb-like_M"/>
</dbReference>
<dbReference type="Proteomes" id="UP001307889">
    <property type="component" value="Chromosome 15"/>
</dbReference>
<evidence type="ECO:0000313" key="3">
    <source>
        <dbReference type="EMBL" id="BET03068.1"/>
    </source>
</evidence>
<organism evidence="3 4">
    <name type="scientific">Nesidiocoris tenuis</name>
    <dbReference type="NCBI Taxonomy" id="355587"/>
    <lineage>
        <taxon>Eukaryota</taxon>
        <taxon>Metazoa</taxon>
        <taxon>Ecdysozoa</taxon>
        <taxon>Arthropoda</taxon>
        <taxon>Hexapoda</taxon>
        <taxon>Insecta</taxon>
        <taxon>Pterygota</taxon>
        <taxon>Neoptera</taxon>
        <taxon>Paraneoptera</taxon>
        <taxon>Hemiptera</taxon>
        <taxon>Heteroptera</taxon>
        <taxon>Panheteroptera</taxon>
        <taxon>Cimicomorpha</taxon>
        <taxon>Miridae</taxon>
        <taxon>Dicyphina</taxon>
        <taxon>Nesidiocoris</taxon>
    </lineage>
</organism>
<reference evidence="3 4" key="1">
    <citation type="submission" date="2023-09" db="EMBL/GenBank/DDBJ databases">
        <title>Nesidiocoris tenuis whole genome shotgun sequence.</title>
        <authorList>
            <person name="Shibata T."/>
            <person name="Shimoda M."/>
            <person name="Kobayashi T."/>
            <person name="Uehara T."/>
        </authorList>
    </citation>
    <scope>NUCLEOTIDE SEQUENCE [LARGE SCALE GENOMIC DNA]</scope>
    <source>
        <strain evidence="3 4">Japan</strain>
    </source>
</reference>